<protein>
    <submittedName>
        <fullName evidence="3">Membrane protein</fullName>
    </submittedName>
    <submittedName>
        <fullName evidence="4">Sulfite exporter TauE/SafE family protein</fullName>
    </submittedName>
</protein>
<reference evidence="4 6" key="2">
    <citation type="submission" date="2022-03" db="EMBL/GenBank/DDBJ databases">
        <title>Genome sequencing of Morococcus cerebrosus.</title>
        <authorList>
            <person name="Baek M.-G."/>
            <person name="Yi H."/>
        </authorList>
    </citation>
    <scope>NUCLEOTIDE SEQUENCE [LARGE SCALE GENOMIC DNA]</scope>
    <source>
        <strain evidence="4 6">CIP 81.93</strain>
    </source>
</reference>
<keyword evidence="6" id="KW-1185">Reference proteome</keyword>
<sequence length="226" mass="24193">MDENLTFLTLFLLGFFGGGHCVGMCGGLSSAFALQLPPNLNRFGLIVLLNLGRVSSYVLIGFLVGLIGQAGISLDDTRVLQQGLYIAANILLLLLGLYLAGISTAATRIERIGKPIWKRLNPFLNKLLPIRSVPACFGVGMLWGWLPCGLVYSASLYALGSGSAVHGALYMLAFALGTLPNLLAMGIFAAQLKTLLQKRSIRLLAGLTVAAWALWRLWVSVSGWTA</sequence>
<dbReference type="PANTHER" id="PTHR42208:SF1">
    <property type="entry name" value="HEAVY METAL TRANSPORTER"/>
    <property type="match status" value="1"/>
</dbReference>
<evidence type="ECO:0000313" key="3">
    <source>
        <dbReference type="EMBL" id="KIC06392.1"/>
    </source>
</evidence>
<feature type="transmembrane region" description="Helical" evidence="1">
    <location>
        <begin position="84"/>
        <end position="107"/>
    </location>
</feature>
<keyword evidence="1" id="KW-0472">Membrane</keyword>
<dbReference type="EMBL" id="JUFZ01000104">
    <property type="protein sequence ID" value="KIC06392.1"/>
    <property type="molecule type" value="Genomic_DNA"/>
</dbReference>
<dbReference type="AlphaFoldDB" id="A0A0C1GX18"/>
<keyword evidence="1" id="KW-1133">Transmembrane helix</keyword>
<gene>
    <name evidence="3" type="ORF">MCC93_21290</name>
    <name evidence="4" type="ORF">MON37_02570</name>
</gene>
<dbReference type="PATRIC" id="fig|1056807.3.peg.2044"/>
<dbReference type="Proteomes" id="UP000829504">
    <property type="component" value="Chromosome"/>
</dbReference>
<feature type="transmembrane region" description="Helical" evidence="1">
    <location>
        <begin position="167"/>
        <end position="189"/>
    </location>
</feature>
<proteinExistence type="predicted"/>
<dbReference type="RefSeq" id="WP_003740792.1">
    <property type="nucleotide sequence ID" value="NZ_CP094242.1"/>
</dbReference>
<accession>A0A0C1GX18</accession>
<organism evidence="3 5">
    <name type="scientific">Morococcus cerebrosus</name>
    <dbReference type="NCBI Taxonomy" id="1056807"/>
    <lineage>
        <taxon>Bacteria</taxon>
        <taxon>Pseudomonadati</taxon>
        <taxon>Pseudomonadota</taxon>
        <taxon>Betaproteobacteria</taxon>
        <taxon>Neisseriales</taxon>
        <taxon>Neisseriaceae</taxon>
        <taxon>Morococcus</taxon>
    </lineage>
</organism>
<evidence type="ECO:0000259" key="2">
    <source>
        <dbReference type="Pfam" id="PF13386"/>
    </source>
</evidence>
<feature type="transmembrane region" description="Helical" evidence="1">
    <location>
        <begin position="6"/>
        <end position="34"/>
    </location>
</feature>
<feature type="transmembrane region" description="Helical" evidence="1">
    <location>
        <begin position="128"/>
        <end position="147"/>
    </location>
</feature>
<evidence type="ECO:0000313" key="5">
    <source>
        <dbReference type="Proteomes" id="UP000031390"/>
    </source>
</evidence>
<dbReference type="Proteomes" id="UP000031390">
    <property type="component" value="Unassembled WGS sequence"/>
</dbReference>
<evidence type="ECO:0000313" key="4">
    <source>
        <dbReference type="EMBL" id="UNV87847.1"/>
    </source>
</evidence>
<reference evidence="3 5" key="1">
    <citation type="submission" date="2014-12" db="EMBL/GenBank/DDBJ databases">
        <title>Genome sequence of Morococcus cerebrosus.</title>
        <authorList>
            <person name="Shin S.-K."/>
            <person name="Yi H."/>
        </authorList>
    </citation>
    <scope>NUCLEOTIDE SEQUENCE [LARGE SCALE GENOMIC DNA]</scope>
    <source>
        <strain evidence="3 5">CIP 81.93</strain>
    </source>
</reference>
<evidence type="ECO:0000313" key="6">
    <source>
        <dbReference type="Proteomes" id="UP000829504"/>
    </source>
</evidence>
<evidence type="ECO:0000256" key="1">
    <source>
        <dbReference type="SAM" id="Phobius"/>
    </source>
</evidence>
<feature type="domain" description="Urease accessory protein UreH-like transmembrane" evidence="2">
    <location>
        <begin position="9"/>
        <end position="210"/>
    </location>
</feature>
<dbReference type="PANTHER" id="PTHR42208">
    <property type="entry name" value="HEAVY METAL TRANSPORTER-RELATED"/>
    <property type="match status" value="1"/>
</dbReference>
<dbReference type="InterPro" id="IPR039447">
    <property type="entry name" value="UreH-like_TM_dom"/>
</dbReference>
<keyword evidence="1" id="KW-0812">Transmembrane</keyword>
<feature type="transmembrane region" description="Helical" evidence="1">
    <location>
        <begin position="201"/>
        <end position="218"/>
    </location>
</feature>
<name>A0A0C1GX18_9NEIS</name>
<dbReference type="EMBL" id="CP094242">
    <property type="protein sequence ID" value="UNV87847.1"/>
    <property type="molecule type" value="Genomic_DNA"/>
</dbReference>
<feature type="transmembrane region" description="Helical" evidence="1">
    <location>
        <begin position="54"/>
        <end position="72"/>
    </location>
</feature>
<dbReference type="Pfam" id="PF13386">
    <property type="entry name" value="DsbD_2"/>
    <property type="match status" value="1"/>
</dbReference>